<dbReference type="Proteomes" id="UP000465266">
    <property type="component" value="Unassembled WGS sequence"/>
</dbReference>
<evidence type="ECO:0000256" key="1">
    <source>
        <dbReference type="ARBA" id="ARBA00022801"/>
    </source>
</evidence>
<keyword evidence="1" id="KW-0378">Hydrolase</keyword>
<accession>A0ABQ1B4B0</accession>
<dbReference type="PANTHER" id="PTHR43794:SF11">
    <property type="entry name" value="AMIDOHYDROLASE-RELATED DOMAIN-CONTAINING PROTEIN"/>
    <property type="match status" value="1"/>
</dbReference>
<dbReference type="InterPro" id="IPR032466">
    <property type="entry name" value="Metal_Hydrolase"/>
</dbReference>
<name>A0ABQ1B4B0_9EURO</name>
<dbReference type="Pfam" id="PF01979">
    <property type="entry name" value="Amidohydro_1"/>
    <property type="match status" value="1"/>
</dbReference>
<organism evidence="3 4">
    <name type="scientific">Aspergillus udagawae</name>
    <dbReference type="NCBI Taxonomy" id="91492"/>
    <lineage>
        <taxon>Eukaryota</taxon>
        <taxon>Fungi</taxon>
        <taxon>Dikarya</taxon>
        <taxon>Ascomycota</taxon>
        <taxon>Pezizomycotina</taxon>
        <taxon>Eurotiomycetes</taxon>
        <taxon>Eurotiomycetidae</taxon>
        <taxon>Eurotiales</taxon>
        <taxon>Aspergillaceae</taxon>
        <taxon>Aspergillus</taxon>
        <taxon>Aspergillus subgen. Fumigati</taxon>
    </lineage>
</organism>
<dbReference type="Gene3D" id="3.20.20.140">
    <property type="entry name" value="Metal-dependent hydrolases"/>
    <property type="match status" value="1"/>
</dbReference>
<dbReference type="EMBL" id="BLKG01000091">
    <property type="protein sequence ID" value="GFF93497.1"/>
    <property type="molecule type" value="Genomic_DNA"/>
</dbReference>
<proteinExistence type="predicted"/>
<dbReference type="Gene3D" id="2.30.40.10">
    <property type="entry name" value="Urease, subunit C, domain 1"/>
    <property type="match status" value="1"/>
</dbReference>
<keyword evidence="4" id="KW-1185">Reference proteome</keyword>
<feature type="domain" description="Amidohydrolase-related" evidence="2">
    <location>
        <begin position="61"/>
        <end position="427"/>
    </location>
</feature>
<dbReference type="SUPFAM" id="SSF51338">
    <property type="entry name" value="Composite domain of metallo-dependent hydrolases"/>
    <property type="match status" value="1"/>
</dbReference>
<evidence type="ECO:0000259" key="2">
    <source>
        <dbReference type="Pfam" id="PF01979"/>
    </source>
</evidence>
<reference evidence="3 4" key="1">
    <citation type="submission" date="2020-01" db="EMBL/GenBank/DDBJ databases">
        <title>Draft genome sequence of Aspergillus udagawae IFM 53868.</title>
        <authorList>
            <person name="Takahashi H."/>
            <person name="Yaguchi T."/>
        </authorList>
    </citation>
    <scope>NUCLEOTIDE SEQUENCE [LARGE SCALE GENOMIC DNA]</scope>
    <source>
        <strain evidence="3 4">IFM 53868</strain>
    </source>
</reference>
<dbReference type="PANTHER" id="PTHR43794">
    <property type="entry name" value="AMINOHYDROLASE SSNA-RELATED"/>
    <property type="match status" value="1"/>
</dbReference>
<dbReference type="InterPro" id="IPR011059">
    <property type="entry name" value="Metal-dep_hydrolase_composite"/>
</dbReference>
<dbReference type="InterPro" id="IPR006680">
    <property type="entry name" value="Amidohydro-rel"/>
</dbReference>
<gene>
    <name evidence="3" type="ORF">IFM53868_07209</name>
</gene>
<evidence type="ECO:0000313" key="3">
    <source>
        <dbReference type="EMBL" id="GFF93497.1"/>
    </source>
</evidence>
<dbReference type="InterPro" id="IPR050287">
    <property type="entry name" value="MTA/SAH_deaminase"/>
</dbReference>
<evidence type="ECO:0000313" key="4">
    <source>
        <dbReference type="Proteomes" id="UP000465266"/>
    </source>
</evidence>
<comment type="caution">
    <text evidence="3">The sequence shown here is derived from an EMBL/GenBank/DDBJ whole genome shotgun (WGS) entry which is preliminary data.</text>
</comment>
<dbReference type="SUPFAM" id="SSF51556">
    <property type="entry name" value="Metallo-dependent hydrolases"/>
    <property type="match status" value="1"/>
</dbReference>
<sequence>MDNKTSHILLKGGTLLIHDEHDRVIPRKLDLLIQDDRIVRIDHDIQPPTETKTIDCVGSLVSPGFIDTHRHLWQSQQKGLHCDQILLDYYHSGNLASSHYEPDDVFCGVLSSCMEAIDAGTTTVVDHAHVNYSSQHNKEAIRGQIASGIRSIFCYCVHPRVSTWQPELKLDHELHFDAEMDDFRRLAKEQPFGPNGRTRLGFAMDTMFVPPKVLKDAFNIAREHGVHMITSHVTRVSMMDNMPSALAVLNDNGLLGPDVLLSHGNNITREELGWIATSNAHLSSTPLSELQMGHGYPICLEADFLPFSSIGTDSNSICTSFIPAQARTALQTTRARQMAENIRNGTWDGTIGPRAEDAFNLATVLGARAIGLGDEIGSLAVGKKADIVIFQGQTPTMIPASECDPIAAIILHSSVRDVQTVIVDGVIRKENGTLCQISIPADIKENDEISASERESLGWKGVAKLLRDSRSKLEEVRSTICDEDAARNGLIRSFLGAMAHASSAE</sequence>
<protein>
    <recommendedName>
        <fullName evidence="2">Amidohydrolase-related domain-containing protein</fullName>
    </recommendedName>
</protein>